<dbReference type="Proteomes" id="UP001209878">
    <property type="component" value="Unassembled WGS sequence"/>
</dbReference>
<evidence type="ECO:0000256" key="6">
    <source>
        <dbReference type="ARBA" id="ARBA00022692"/>
    </source>
</evidence>
<evidence type="ECO:0000256" key="4">
    <source>
        <dbReference type="ARBA" id="ARBA00008109"/>
    </source>
</evidence>
<feature type="transmembrane region" description="Helical" evidence="20">
    <location>
        <begin position="395"/>
        <end position="415"/>
    </location>
</feature>
<evidence type="ECO:0000256" key="7">
    <source>
        <dbReference type="ARBA" id="ARBA00022723"/>
    </source>
</evidence>
<evidence type="ECO:0000256" key="12">
    <source>
        <dbReference type="ARBA" id="ARBA00022989"/>
    </source>
</evidence>
<dbReference type="SUPFAM" id="SSF81653">
    <property type="entry name" value="Calcium ATPase, transduction domain A"/>
    <property type="match status" value="1"/>
</dbReference>
<dbReference type="GO" id="GO:0000139">
    <property type="term" value="C:Golgi membrane"/>
    <property type="evidence" value="ECO:0007669"/>
    <property type="project" value="UniProtKB-SubCell"/>
</dbReference>
<reference evidence="24" key="1">
    <citation type="journal article" date="2023" name="Mol. Biol. Evol.">
        <title>Third-Generation Sequencing Reveals the Adaptive Role of the Epigenome in Three Deep-Sea Polychaetes.</title>
        <authorList>
            <person name="Perez M."/>
            <person name="Aroh O."/>
            <person name="Sun Y."/>
            <person name="Lan Y."/>
            <person name="Juniper S.K."/>
            <person name="Young C.R."/>
            <person name="Angers B."/>
            <person name="Qian P.Y."/>
        </authorList>
    </citation>
    <scope>NUCLEOTIDE SEQUENCE</scope>
    <source>
        <strain evidence="24">R07B-5</strain>
    </source>
</reference>
<dbReference type="PROSITE" id="PS00154">
    <property type="entry name" value="ATPASE_E1_E2"/>
    <property type="match status" value="1"/>
</dbReference>
<feature type="transmembrane region" description="Helical" evidence="20">
    <location>
        <begin position="1044"/>
        <end position="1063"/>
    </location>
</feature>
<feature type="binding site" evidence="18">
    <location>
        <position position="663"/>
    </location>
    <ligand>
        <name>ATP</name>
        <dbReference type="ChEBI" id="CHEBI:30616"/>
    </ligand>
</feature>
<dbReference type="InterPro" id="IPR044492">
    <property type="entry name" value="P_typ_ATPase_HD_dom"/>
</dbReference>
<feature type="transmembrane region" description="Helical" evidence="20">
    <location>
        <begin position="990"/>
        <end position="1010"/>
    </location>
</feature>
<evidence type="ECO:0000256" key="15">
    <source>
        <dbReference type="ARBA" id="ARBA00023136"/>
    </source>
</evidence>
<dbReference type="GO" id="GO:0006890">
    <property type="term" value="P:retrograde vesicle-mediated transport, Golgi to endoplasmic reticulum"/>
    <property type="evidence" value="ECO:0007669"/>
    <property type="project" value="TreeGrafter"/>
</dbReference>
<dbReference type="Pfam" id="PF16212">
    <property type="entry name" value="PhoLip_ATPase_C"/>
    <property type="match status" value="1"/>
</dbReference>
<dbReference type="InterPro" id="IPR032630">
    <property type="entry name" value="P_typ_ATPase_c"/>
</dbReference>
<dbReference type="Gene3D" id="2.70.150.10">
    <property type="entry name" value="Calcium-transporting ATPase, cytoplasmic transduction domain A"/>
    <property type="match status" value="1"/>
</dbReference>
<feature type="binding site" evidence="18">
    <location>
        <position position="854"/>
    </location>
    <ligand>
        <name>ATP</name>
        <dbReference type="ChEBI" id="CHEBI:30616"/>
    </ligand>
</feature>
<dbReference type="InterPro" id="IPR006539">
    <property type="entry name" value="P-type_ATPase_IV"/>
</dbReference>
<evidence type="ECO:0000256" key="13">
    <source>
        <dbReference type="ARBA" id="ARBA00023034"/>
    </source>
</evidence>
<comment type="similarity">
    <text evidence="4 20">Belongs to the cation transport ATPase (P-type) (TC 3.A.3) family. Type IV subfamily.</text>
</comment>
<keyword evidence="7 19" id="KW-0479">Metal-binding</keyword>
<evidence type="ECO:0000256" key="16">
    <source>
        <dbReference type="ARBA" id="ARBA00034036"/>
    </source>
</evidence>
<feature type="binding site" evidence="18">
    <location>
        <position position="745"/>
    </location>
    <ligand>
        <name>ATP</name>
        <dbReference type="ChEBI" id="CHEBI:30616"/>
    </ligand>
</feature>
<keyword evidence="6 20" id="KW-0812">Transmembrane</keyword>
<evidence type="ECO:0000256" key="11">
    <source>
        <dbReference type="ARBA" id="ARBA00022967"/>
    </source>
</evidence>
<dbReference type="GO" id="GO:0005524">
    <property type="term" value="F:ATP binding"/>
    <property type="evidence" value="ECO:0007669"/>
    <property type="project" value="UniProtKB-UniRule"/>
</dbReference>
<protein>
    <recommendedName>
        <fullName evidence="20">Phospholipid-transporting ATPase</fullName>
        <ecNumber evidence="20">7.6.2.1</ecNumber>
    </recommendedName>
</protein>
<dbReference type="Gene3D" id="3.40.50.1000">
    <property type="entry name" value="HAD superfamily/HAD-like"/>
    <property type="match status" value="1"/>
</dbReference>
<feature type="transmembrane region" description="Helical" evidence="20">
    <location>
        <begin position="133"/>
        <end position="159"/>
    </location>
</feature>
<dbReference type="CDD" id="cd07541">
    <property type="entry name" value="P-type_ATPase_APLT_Neo1-like"/>
    <property type="match status" value="1"/>
</dbReference>
<feature type="binding site" evidence="18">
    <location>
        <position position="457"/>
    </location>
    <ligand>
        <name>ATP</name>
        <dbReference type="ChEBI" id="CHEBI:30616"/>
    </ligand>
</feature>
<dbReference type="FunFam" id="3.40.1110.10:FF:000008">
    <property type="entry name" value="Phospholipid-transporting ATPase"/>
    <property type="match status" value="1"/>
</dbReference>
<feature type="binding site" evidence="19">
    <location>
        <position position="851"/>
    </location>
    <ligand>
        <name>Mg(2+)</name>
        <dbReference type="ChEBI" id="CHEBI:18420"/>
    </ligand>
</feature>
<feature type="transmembrane region" description="Helical" evidence="20">
    <location>
        <begin position="938"/>
        <end position="960"/>
    </location>
</feature>
<keyword evidence="12 20" id="KW-1133">Transmembrane helix</keyword>
<keyword evidence="13" id="KW-0333">Golgi apparatus</keyword>
<evidence type="ECO:0000313" key="24">
    <source>
        <dbReference type="EMBL" id="KAK2180108.1"/>
    </source>
</evidence>
<comment type="caution">
    <text evidence="24">The sequence shown here is derived from an EMBL/GenBank/DDBJ whole genome shotgun (WGS) entry which is preliminary data.</text>
</comment>
<dbReference type="EMBL" id="JAODUO010000458">
    <property type="protein sequence ID" value="KAK2180108.1"/>
    <property type="molecule type" value="Genomic_DNA"/>
</dbReference>
<feature type="binding site" evidence="19">
    <location>
        <position position="455"/>
    </location>
    <ligand>
        <name>Mg(2+)</name>
        <dbReference type="ChEBI" id="CHEBI:18420"/>
    </ligand>
</feature>
<dbReference type="InterPro" id="IPR059000">
    <property type="entry name" value="ATPase_P-type_domA"/>
</dbReference>
<dbReference type="GO" id="GO:0005768">
    <property type="term" value="C:endosome"/>
    <property type="evidence" value="ECO:0007669"/>
    <property type="project" value="TreeGrafter"/>
</dbReference>
<keyword evidence="11 20" id="KW-1278">Translocase</keyword>
<dbReference type="GO" id="GO:0005802">
    <property type="term" value="C:trans-Golgi network"/>
    <property type="evidence" value="ECO:0007669"/>
    <property type="project" value="TreeGrafter"/>
</dbReference>
<sequence length="1112" mass="125411">MMATAGYSVNSREVNFYQTIEQQKGSRLTGSESSGMDDSPLVIGGDGFETDDDEYLLRPRQVRGGCKRGLGYYLSNGLCLACSKCCEIMCFKCRRKKEYQPRTLYLGGRKEGKDAPRYPPNIIRNQKYNIISFVPLVLFEQFKFFLNFYFLVMACSQFIPEIRVGYLYTTWGPLIFVIFVTMCREAVDDIRRLQRDREVNSQKYKKLTRQGLVSIASSGICVGDLITVEKDQRVPADMVLVQTTERSGSCFVRTDQLDGETDWKLRLAVPATQNLAMGTALLDIKAQVYAEKPQKDIHGFTGTFTQMDGSQTEESLNIENTLWANTVVASGTAVGLVIYTGPETRSVMNTSQPKSKVGRLDMEINTLTKILFFMVIVLALLMMILKGFGGPWYRYLFRFIVLFSYIIPISLRVNLDMGKVVYSWMIQRDKNIPDTVVRSTTIPEELGRIQYLLSDKTGTLTQNEMVFKRLHLGAVSFTSETMDEVMAHLKTSFSQATLSQGVPQAPSRPTTKIRRTVVTRVQEAIKAVALCHNVTPVFEQTDTAESSEIEADQQNEQQVTYQASSPDEVALVTWTESVGLTLIKRDLSSMTLRTPQGRFLRFAILQIFPFTSETKRMGIIVKEEESGDITFYMKGADVVMQSIVQYNDWLDEECGNMAREGLRTLVVARKSLTEDQYLDFETRYHQAKMSVHERAAKIAAVVESLERDMQLLCLTGVEDKLQECVRPTLELLRNAGIKIWMLTGDKLETATCIAKSSKLVSRTQTIHTFRRITNRSDAHLELNAFRRKNDCALVITGESLQVVLQFYEHEFVELACQCPAVVVCRCSPTQKADIVQLLKVHTDKATCAIGDGGNDVSMIQVADAGVGIVGKEGKQASLAADFSITQFSHLGRLLVVHGRNSYKSSASLSQFVIHRGLIISTMQAVFSSVFYFSSIALFPGFLMVGYATVFTMFPVFSLVLDKDVSATIAMTYPELYKELTKGRTLNFKTFFMWVLISIYQGGILMYGALLLFEDDFIHIVAISFTALILTELLMVALTVRTWHYLMMVGEILSLGIYIASLFVFRKSFDAAFLQTWDFVWRVLVITSVSCIPLYILKYLQRKFSPPSYSKLT</sequence>
<dbReference type="GO" id="GO:0006897">
    <property type="term" value="P:endocytosis"/>
    <property type="evidence" value="ECO:0007669"/>
    <property type="project" value="TreeGrafter"/>
</dbReference>
<dbReference type="InterPro" id="IPR018303">
    <property type="entry name" value="ATPase_P-typ_P_site"/>
</dbReference>
<dbReference type="NCBIfam" id="TIGR01652">
    <property type="entry name" value="ATPase-Plipid"/>
    <property type="match status" value="1"/>
</dbReference>
<dbReference type="InterPro" id="IPR023299">
    <property type="entry name" value="ATPase_P-typ_cyto_dom_N"/>
</dbReference>
<dbReference type="GO" id="GO:0016887">
    <property type="term" value="F:ATP hydrolysis activity"/>
    <property type="evidence" value="ECO:0007669"/>
    <property type="project" value="InterPro"/>
</dbReference>
<evidence type="ECO:0000256" key="8">
    <source>
        <dbReference type="ARBA" id="ARBA00022741"/>
    </source>
</evidence>
<evidence type="ECO:0000256" key="18">
    <source>
        <dbReference type="PIRSR" id="PIRSR606539-2"/>
    </source>
</evidence>
<feature type="binding site" evidence="19">
    <location>
        <position position="457"/>
    </location>
    <ligand>
        <name>Mg(2+)</name>
        <dbReference type="ChEBI" id="CHEBI:18420"/>
    </ligand>
</feature>
<dbReference type="InterPro" id="IPR036412">
    <property type="entry name" value="HAD-like_sf"/>
</dbReference>
<dbReference type="PANTHER" id="PTHR24092:SF5">
    <property type="entry name" value="PHOSPHOLIPID-TRANSPORTING ATPASE"/>
    <property type="match status" value="1"/>
</dbReference>
<feature type="binding site" evidence="18">
    <location>
        <position position="568"/>
    </location>
    <ligand>
        <name>ATP</name>
        <dbReference type="ChEBI" id="CHEBI:30616"/>
    </ligand>
</feature>
<dbReference type="GO" id="GO:0140326">
    <property type="term" value="F:ATPase-coupled intramembrane lipid transporter activity"/>
    <property type="evidence" value="ECO:0007669"/>
    <property type="project" value="UniProtKB-EC"/>
</dbReference>
<dbReference type="PANTHER" id="PTHR24092">
    <property type="entry name" value="PROBABLE PHOSPHOLIPID-TRANSPORTING ATPASE"/>
    <property type="match status" value="1"/>
</dbReference>
<comment type="subcellular location">
    <subcellularLocation>
        <location evidence="3">Golgi apparatus membrane</location>
        <topology evidence="3">Multi-pass membrane protein</topology>
    </subcellularLocation>
    <subcellularLocation>
        <location evidence="2">Golgi apparatus</location>
        <location evidence="2">trans-Golgi network membrane</location>
    </subcellularLocation>
    <subcellularLocation>
        <location evidence="20">Membrane</location>
        <topology evidence="20">Multi-pass membrane protein</topology>
    </subcellularLocation>
</comment>
<dbReference type="Gene3D" id="3.40.1110.10">
    <property type="entry name" value="Calcium-transporting ATPase, cytoplasmic domain N"/>
    <property type="match status" value="1"/>
</dbReference>
<evidence type="ECO:0000256" key="20">
    <source>
        <dbReference type="RuleBase" id="RU362033"/>
    </source>
</evidence>
<feature type="transmembrane region" description="Helical" evidence="20">
    <location>
        <begin position="370"/>
        <end position="389"/>
    </location>
</feature>
<dbReference type="SUPFAM" id="SSF81665">
    <property type="entry name" value="Calcium ATPase, transmembrane domain M"/>
    <property type="match status" value="1"/>
</dbReference>
<feature type="transmembrane region" description="Helical" evidence="20">
    <location>
        <begin position="1078"/>
        <end position="1096"/>
    </location>
</feature>
<feature type="domain" description="P-type ATPase C-terminal" evidence="23">
    <location>
        <begin position="878"/>
        <end position="1105"/>
    </location>
</feature>
<evidence type="ECO:0000259" key="23">
    <source>
        <dbReference type="Pfam" id="PF16212"/>
    </source>
</evidence>
<dbReference type="Pfam" id="PF16209">
    <property type="entry name" value="PhoLip_ATPase_N"/>
    <property type="match status" value="1"/>
</dbReference>
<comment type="cofactor">
    <cofactor evidence="1 19">
        <name>Mg(2+)</name>
        <dbReference type="ChEBI" id="CHEBI:18420"/>
    </cofactor>
</comment>
<evidence type="ECO:0000259" key="22">
    <source>
        <dbReference type="Pfam" id="PF16209"/>
    </source>
</evidence>
<dbReference type="EC" id="7.6.2.1" evidence="20"/>
<keyword evidence="14" id="KW-0445">Lipid transport</keyword>
<evidence type="ECO:0000256" key="14">
    <source>
        <dbReference type="ARBA" id="ARBA00023055"/>
    </source>
</evidence>
<feature type="binding site" evidence="18">
    <location>
        <position position="744"/>
    </location>
    <ligand>
        <name>ATP</name>
        <dbReference type="ChEBI" id="CHEBI:30616"/>
    </ligand>
</feature>
<feature type="binding site" evidence="18">
    <location>
        <position position="455"/>
    </location>
    <ligand>
        <name>ATP</name>
        <dbReference type="ChEBI" id="CHEBI:30616"/>
    </ligand>
</feature>
<dbReference type="InterPro" id="IPR008250">
    <property type="entry name" value="ATPase_P-typ_transduc_dom_A_sf"/>
</dbReference>
<feature type="domain" description="P-type ATPase N-terminal" evidence="22">
    <location>
        <begin position="113"/>
        <end position="171"/>
    </location>
</feature>
<feature type="domain" description="P-type ATPase A" evidence="21">
    <location>
        <begin position="203"/>
        <end position="344"/>
    </location>
</feature>
<evidence type="ECO:0000256" key="10">
    <source>
        <dbReference type="ARBA" id="ARBA00022842"/>
    </source>
</evidence>
<proteinExistence type="inferred from homology"/>
<organism evidence="24 25">
    <name type="scientific">Ridgeia piscesae</name>
    <name type="common">Tubeworm</name>
    <dbReference type="NCBI Taxonomy" id="27915"/>
    <lineage>
        <taxon>Eukaryota</taxon>
        <taxon>Metazoa</taxon>
        <taxon>Spiralia</taxon>
        <taxon>Lophotrochozoa</taxon>
        <taxon>Annelida</taxon>
        <taxon>Polychaeta</taxon>
        <taxon>Sedentaria</taxon>
        <taxon>Canalipalpata</taxon>
        <taxon>Sabellida</taxon>
        <taxon>Siboglinidae</taxon>
        <taxon>Ridgeia</taxon>
    </lineage>
</organism>
<keyword evidence="8 18" id="KW-0547">Nucleotide-binding</keyword>
<keyword evidence="15 20" id="KW-0472">Membrane</keyword>
<dbReference type="SFLD" id="SFLDG00002">
    <property type="entry name" value="C1.7:_P-type_atpase_like"/>
    <property type="match status" value="1"/>
</dbReference>
<feature type="active site" description="4-aspartylphosphate intermediate" evidence="17">
    <location>
        <position position="455"/>
    </location>
</feature>
<feature type="binding site" evidence="18">
    <location>
        <position position="825"/>
    </location>
    <ligand>
        <name>ATP</name>
        <dbReference type="ChEBI" id="CHEBI:30616"/>
    </ligand>
</feature>
<feature type="binding site" evidence="18">
    <location>
        <position position="610"/>
    </location>
    <ligand>
        <name>ATP</name>
        <dbReference type="ChEBI" id="CHEBI:30616"/>
    </ligand>
</feature>
<keyword evidence="5" id="KW-0813">Transport</keyword>
<dbReference type="InterPro" id="IPR023298">
    <property type="entry name" value="ATPase_P-typ_TM_dom_sf"/>
</dbReference>
<dbReference type="NCBIfam" id="TIGR01494">
    <property type="entry name" value="ATPase_P-type"/>
    <property type="match status" value="2"/>
</dbReference>
<dbReference type="FunFam" id="3.40.50.1000:FF:000009">
    <property type="entry name" value="Phospholipid-transporting ATPase"/>
    <property type="match status" value="1"/>
</dbReference>
<dbReference type="InterPro" id="IPR023214">
    <property type="entry name" value="HAD_sf"/>
</dbReference>
<dbReference type="SFLD" id="SFLDS00003">
    <property type="entry name" value="Haloacid_Dehalogenase"/>
    <property type="match status" value="1"/>
</dbReference>
<feature type="binding site" evidence="19">
    <location>
        <position position="855"/>
    </location>
    <ligand>
        <name>Mg(2+)</name>
        <dbReference type="ChEBI" id="CHEBI:18420"/>
    </ligand>
</feature>
<gene>
    <name evidence="24" type="ORF">NP493_459g02038</name>
</gene>
<dbReference type="InterPro" id="IPR001757">
    <property type="entry name" value="P_typ_ATPase"/>
</dbReference>
<name>A0AAD9KYN5_RIDPI</name>
<dbReference type="SFLD" id="SFLDF00027">
    <property type="entry name" value="p-type_atpase"/>
    <property type="match status" value="1"/>
</dbReference>
<keyword evidence="9 18" id="KW-0067">ATP-binding</keyword>
<accession>A0AAD9KYN5</accession>
<dbReference type="AlphaFoldDB" id="A0AAD9KYN5"/>
<evidence type="ECO:0000256" key="17">
    <source>
        <dbReference type="PIRSR" id="PIRSR606539-1"/>
    </source>
</evidence>
<feature type="binding site" evidence="18">
    <location>
        <position position="831"/>
    </location>
    <ligand>
        <name>ATP</name>
        <dbReference type="ChEBI" id="CHEBI:30616"/>
    </ligand>
</feature>
<dbReference type="SUPFAM" id="SSF81660">
    <property type="entry name" value="Metal cation-transporting ATPase, ATP-binding domain N"/>
    <property type="match status" value="1"/>
</dbReference>
<dbReference type="GO" id="GO:0000287">
    <property type="term" value="F:magnesium ion binding"/>
    <property type="evidence" value="ECO:0007669"/>
    <property type="project" value="UniProtKB-UniRule"/>
</dbReference>
<dbReference type="InterPro" id="IPR032631">
    <property type="entry name" value="P-type_ATPase_N"/>
</dbReference>
<evidence type="ECO:0000256" key="5">
    <source>
        <dbReference type="ARBA" id="ARBA00022448"/>
    </source>
</evidence>
<evidence type="ECO:0000256" key="19">
    <source>
        <dbReference type="PIRSR" id="PIRSR606539-3"/>
    </source>
</evidence>
<evidence type="ECO:0000259" key="21">
    <source>
        <dbReference type="Pfam" id="PF00122"/>
    </source>
</evidence>
<evidence type="ECO:0000313" key="25">
    <source>
        <dbReference type="Proteomes" id="UP001209878"/>
    </source>
</evidence>
<dbReference type="GO" id="GO:0045332">
    <property type="term" value="P:phospholipid translocation"/>
    <property type="evidence" value="ECO:0007669"/>
    <property type="project" value="TreeGrafter"/>
</dbReference>
<evidence type="ECO:0000256" key="2">
    <source>
        <dbReference type="ARBA" id="ARBA00004198"/>
    </source>
</evidence>
<comment type="catalytic activity">
    <reaction evidence="16 20">
        <text>ATP + H2O + phospholipidSide 1 = ADP + phosphate + phospholipidSide 2.</text>
        <dbReference type="EC" id="7.6.2.1"/>
    </reaction>
</comment>
<feature type="transmembrane region" description="Helical" evidence="20">
    <location>
        <begin position="1016"/>
        <end position="1037"/>
    </location>
</feature>
<dbReference type="Pfam" id="PF00122">
    <property type="entry name" value="E1-E2_ATPase"/>
    <property type="match status" value="1"/>
</dbReference>
<dbReference type="SUPFAM" id="SSF56784">
    <property type="entry name" value="HAD-like"/>
    <property type="match status" value="1"/>
</dbReference>
<evidence type="ECO:0000256" key="1">
    <source>
        <dbReference type="ARBA" id="ARBA00001946"/>
    </source>
</evidence>
<evidence type="ECO:0000256" key="9">
    <source>
        <dbReference type="ARBA" id="ARBA00022840"/>
    </source>
</evidence>
<feature type="binding site" evidence="18">
    <location>
        <position position="855"/>
    </location>
    <ligand>
        <name>ATP</name>
        <dbReference type="ChEBI" id="CHEBI:30616"/>
    </ligand>
</feature>
<feature type="binding site" evidence="18">
    <location>
        <position position="634"/>
    </location>
    <ligand>
        <name>ATP</name>
        <dbReference type="ChEBI" id="CHEBI:30616"/>
    </ligand>
</feature>
<dbReference type="Pfam" id="PF13246">
    <property type="entry name" value="Cation_ATPase"/>
    <property type="match status" value="1"/>
</dbReference>
<dbReference type="PRINTS" id="PR00119">
    <property type="entry name" value="CATATPASE"/>
</dbReference>
<evidence type="ECO:0000256" key="3">
    <source>
        <dbReference type="ARBA" id="ARBA00004653"/>
    </source>
</evidence>
<keyword evidence="10 19" id="KW-0460">Magnesium</keyword>
<feature type="binding site" evidence="18">
    <location>
        <position position="743"/>
    </location>
    <ligand>
        <name>ATP</name>
        <dbReference type="ChEBI" id="CHEBI:30616"/>
    </ligand>
</feature>
<keyword evidence="25" id="KW-1185">Reference proteome</keyword>
<feature type="transmembrane region" description="Helical" evidence="20">
    <location>
        <begin position="912"/>
        <end position="932"/>
    </location>
</feature>
<feature type="transmembrane region" description="Helical" evidence="20">
    <location>
        <begin position="165"/>
        <end position="187"/>
    </location>
</feature>
<feature type="binding site" evidence="18">
    <location>
        <position position="456"/>
    </location>
    <ligand>
        <name>ATP</name>
        <dbReference type="ChEBI" id="CHEBI:30616"/>
    </ligand>
</feature>
<dbReference type="GO" id="GO:0005886">
    <property type="term" value="C:plasma membrane"/>
    <property type="evidence" value="ECO:0007669"/>
    <property type="project" value="TreeGrafter"/>
</dbReference>